<dbReference type="EMBL" id="WOFH01000012">
    <property type="protein sequence ID" value="MUN40988.1"/>
    <property type="molecule type" value="Genomic_DNA"/>
</dbReference>
<comment type="caution">
    <text evidence="1">The sequence shown here is derived from an EMBL/GenBank/DDBJ whole genome shotgun (WGS) entry which is preliminary data.</text>
</comment>
<evidence type="ECO:0000313" key="2">
    <source>
        <dbReference type="Proteomes" id="UP000432015"/>
    </source>
</evidence>
<dbReference type="AlphaFoldDB" id="A0A7K1L986"/>
<gene>
    <name evidence="1" type="ORF">GNZ18_30935</name>
</gene>
<protein>
    <submittedName>
        <fullName evidence="1">DUF1702 family protein</fullName>
    </submittedName>
</protein>
<organism evidence="1 2">
    <name type="scientific">Actinomadura litoris</name>
    <dbReference type="NCBI Taxonomy" id="2678616"/>
    <lineage>
        <taxon>Bacteria</taxon>
        <taxon>Bacillati</taxon>
        <taxon>Actinomycetota</taxon>
        <taxon>Actinomycetes</taxon>
        <taxon>Streptosporangiales</taxon>
        <taxon>Thermomonosporaceae</taxon>
        <taxon>Actinomadura</taxon>
    </lineage>
</organism>
<accession>A0A7K1L986</accession>
<proteinExistence type="predicted"/>
<evidence type="ECO:0000313" key="1">
    <source>
        <dbReference type="EMBL" id="MUN40988.1"/>
    </source>
</evidence>
<dbReference type="InterPro" id="IPR012964">
    <property type="entry name" value="DUF1702"/>
</dbReference>
<name>A0A7K1L986_9ACTN</name>
<reference evidence="1 2" key="1">
    <citation type="submission" date="2019-11" db="EMBL/GenBank/DDBJ databases">
        <authorList>
            <person name="Cao P."/>
        </authorList>
    </citation>
    <scope>NUCLEOTIDE SEQUENCE [LARGE SCALE GENOMIC DNA]</scope>
    <source>
        <strain evidence="1 2">NEAU-AAG5</strain>
    </source>
</reference>
<dbReference type="Pfam" id="PF08012">
    <property type="entry name" value="DUF1702"/>
    <property type="match status" value="1"/>
</dbReference>
<sequence length="327" mass="35648">MAGNLRSLRRRVLTPNVSETKLRTRGFHEKDAESRDLLENVGASFLTGYGHAVEARTVAEAEERLEEVPVRFRGFAYEGAAMGLTVLDALPGGGSRRLAGFLAGRGNAHIYMAYIGAGWAMARVPRFRWSKISLPDPVLRWLALDGYGFHQAYFKTDRYVHQHHEEPGFPWPADDPHGYARHAIDQGIGRALWFVGGTDVRVVCDLIDGFAESRQADLWAGAGLAATYAGGSREQELREFARRAGPYRVNVAQGSAFAAKARLRAGLSVEHTAVGTGVLCGVSPEEAAQICDDTRKAAADAGDGEMPAFERWRRDIALGLVARGGVR</sequence>
<dbReference type="Proteomes" id="UP000432015">
    <property type="component" value="Unassembled WGS sequence"/>
</dbReference>
<keyword evidence="2" id="KW-1185">Reference proteome</keyword>
<dbReference type="RefSeq" id="WP_156220127.1">
    <property type="nucleotide sequence ID" value="NZ_WOFH01000012.1"/>
</dbReference>